<dbReference type="GO" id="GO:0005634">
    <property type="term" value="C:nucleus"/>
    <property type="evidence" value="ECO:0007669"/>
    <property type="project" value="TreeGrafter"/>
</dbReference>
<dbReference type="Gramene" id="EME26514">
    <property type="protein sequence ID" value="EME26514"/>
    <property type="gene ID" value="Gasu_58390"/>
</dbReference>
<keyword evidence="4" id="KW-0132">Cell division</keyword>
<dbReference type="GeneID" id="17085484"/>
<feature type="domain" description="Cdc6 C-terminal" evidence="3">
    <location>
        <begin position="348"/>
        <end position="437"/>
    </location>
</feature>
<dbReference type="PANTHER" id="PTHR10763:SF26">
    <property type="entry name" value="CELL DIVISION CONTROL PROTEIN 6 HOMOLOG"/>
    <property type="match status" value="1"/>
</dbReference>
<evidence type="ECO:0000313" key="5">
    <source>
        <dbReference type="Proteomes" id="UP000030680"/>
    </source>
</evidence>
<keyword evidence="5" id="KW-1185">Reference proteome</keyword>
<dbReference type="PANTHER" id="PTHR10763">
    <property type="entry name" value="CELL DIVISION CONTROL PROTEIN 6-RELATED"/>
    <property type="match status" value="1"/>
</dbReference>
<dbReference type="InterPro" id="IPR050311">
    <property type="entry name" value="ORC1/CDC6"/>
</dbReference>
<keyword evidence="4" id="KW-0131">Cell cycle</keyword>
<evidence type="ECO:0000256" key="1">
    <source>
        <dbReference type="ARBA" id="ARBA00022705"/>
    </source>
</evidence>
<dbReference type="Gene3D" id="1.10.10.10">
    <property type="entry name" value="Winged helix-like DNA-binding domain superfamily/Winged helix DNA-binding domain"/>
    <property type="match status" value="1"/>
</dbReference>
<sequence>MVTTRSSKRTWNDIHSTETKQKQLTAYVKSIKRPRVATKKENNPHCLNQVKLSESLLAASQYFSLSYEPSRCQVIGREQTISIISEKLKKWSNNQDTMSLYLCGSPGTGKSLCVKAALEMIAADNNNNGLQDIHPIYINCATISDPKTIYSVITSQLEESVRLYSSDTKTNWIRAIENIQAKQHILLILEELDFLVTRDMSVLCSLLESPYSLSKVGILATANSVDLPERAASCLKLYSAQPVTMPLSPYGYEEIESILYQRLCLAKASYPCLEKIPVSHFTDAFQLVAKKIATSCGDIRLALDVIRTLLLSAAKRIPAEYHGEDSFLLQDAAKILEEKGGLTSMKNRIGNLPFQQQLAVLACLLLSQRKSLFTLNELYSQLTQLNGQLELPCISFSQFVDICETSLSDHGIIQLEGRKIDKRRVRCSLLTCANEVKAALEPFTVYASWL</sequence>
<protein>
    <submittedName>
        <fullName evidence="4">Cell division control protein 6</fullName>
    </submittedName>
</protein>
<proteinExistence type="predicted"/>
<dbReference type="Gene3D" id="3.40.50.300">
    <property type="entry name" value="P-loop containing nucleotide triphosphate hydrolases"/>
    <property type="match status" value="1"/>
</dbReference>
<dbReference type="InterPro" id="IPR003959">
    <property type="entry name" value="ATPase_AAA_core"/>
</dbReference>
<dbReference type="GO" id="GO:0006270">
    <property type="term" value="P:DNA replication initiation"/>
    <property type="evidence" value="ECO:0007669"/>
    <property type="project" value="TreeGrafter"/>
</dbReference>
<feature type="domain" description="ATPase AAA-type core" evidence="2">
    <location>
        <begin position="100"/>
        <end position="231"/>
    </location>
</feature>
<gene>
    <name evidence="4" type="ORF">Gasu_58390</name>
</gene>
<dbReference type="GO" id="GO:0051301">
    <property type="term" value="P:cell division"/>
    <property type="evidence" value="ECO:0007669"/>
    <property type="project" value="UniProtKB-KW"/>
</dbReference>
<dbReference type="Gene3D" id="1.10.8.60">
    <property type="match status" value="1"/>
</dbReference>
<dbReference type="InterPro" id="IPR027417">
    <property type="entry name" value="P-loop_NTPase"/>
</dbReference>
<dbReference type="RefSeq" id="XP_005703034.1">
    <property type="nucleotide sequence ID" value="XM_005702977.1"/>
</dbReference>
<name>M2XSW3_GALSU</name>
<organism evidence="4 5">
    <name type="scientific">Galdieria sulphuraria</name>
    <name type="common">Red alga</name>
    <dbReference type="NCBI Taxonomy" id="130081"/>
    <lineage>
        <taxon>Eukaryota</taxon>
        <taxon>Rhodophyta</taxon>
        <taxon>Bangiophyceae</taxon>
        <taxon>Galdieriales</taxon>
        <taxon>Galdieriaceae</taxon>
        <taxon>Galdieria</taxon>
    </lineage>
</organism>
<dbReference type="KEGG" id="gsl:Gasu_58390"/>
<dbReference type="eggNOG" id="KOG2227">
    <property type="taxonomic scope" value="Eukaryota"/>
</dbReference>
<dbReference type="GO" id="GO:0005524">
    <property type="term" value="F:ATP binding"/>
    <property type="evidence" value="ECO:0007669"/>
    <property type="project" value="InterPro"/>
</dbReference>
<evidence type="ECO:0000259" key="2">
    <source>
        <dbReference type="Pfam" id="PF00004"/>
    </source>
</evidence>
<dbReference type="SUPFAM" id="SSF52540">
    <property type="entry name" value="P-loop containing nucleoside triphosphate hydrolases"/>
    <property type="match status" value="1"/>
</dbReference>
<keyword evidence="1" id="KW-0235">DNA replication</keyword>
<accession>M2XSW3</accession>
<dbReference type="InterPro" id="IPR036388">
    <property type="entry name" value="WH-like_DNA-bd_sf"/>
</dbReference>
<dbReference type="AlphaFoldDB" id="M2XSW3"/>
<dbReference type="Proteomes" id="UP000030680">
    <property type="component" value="Unassembled WGS sequence"/>
</dbReference>
<dbReference type="Pfam" id="PF00004">
    <property type="entry name" value="AAA"/>
    <property type="match status" value="1"/>
</dbReference>
<evidence type="ECO:0000313" key="4">
    <source>
        <dbReference type="EMBL" id="EME26514.1"/>
    </source>
</evidence>
<dbReference type="Pfam" id="PF09079">
    <property type="entry name" value="WHD_Cdc6"/>
    <property type="match status" value="1"/>
</dbReference>
<dbReference type="EMBL" id="KB454547">
    <property type="protein sequence ID" value="EME26514.1"/>
    <property type="molecule type" value="Genomic_DNA"/>
</dbReference>
<dbReference type="GO" id="GO:0016887">
    <property type="term" value="F:ATP hydrolysis activity"/>
    <property type="evidence" value="ECO:0007669"/>
    <property type="project" value="InterPro"/>
</dbReference>
<dbReference type="OrthoDB" id="1926878at2759"/>
<dbReference type="STRING" id="130081.M2XSW3"/>
<reference evidence="5" key="1">
    <citation type="journal article" date="2013" name="Science">
        <title>Gene transfer from bacteria and archaea facilitated evolution of an extremophilic eukaryote.</title>
        <authorList>
            <person name="Schonknecht G."/>
            <person name="Chen W.H."/>
            <person name="Ternes C.M."/>
            <person name="Barbier G.G."/>
            <person name="Shrestha R.P."/>
            <person name="Stanke M."/>
            <person name="Brautigam A."/>
            <person name="Baker B.J."/>
            <person name="Banfield J.F."/>
            <person name="Garavito R.M."/>
            <person name="Carr K."/>
            <person name="Wilkerson C."/>
            <person name="Rensing S.A."/>
            <person name="Gagneul D."/>
            <person name="Dickenson N.E."/>
            <person name="Oesterhelt C."/>
            <person name="Lercher M.J."/>
            <person name="Weber A.P."/>
        </authorList>
    </citation>
    <scope>NUCLEOTIDE SEQUENCE [LARGE SCALE GENOMIC DNA]</scope>
    <source>
        <strain evidence="5">074W</strain>
    </source>
</reference>
<evidence type="ECO:0000259" key="3">
    <source>
        <dbReference type="Pfam" id="PF09079"/>
    </source>
</evidence>
<dbReference type="InterPro" id="IPR015163">
    <property type="entry name" value="Cdc6_C"/>
</dbReference>
<dbReference type="GO" id="GO:0003688">
    <property type="term" value="F:DNA replication origin binding"/>
    <property type="evidence" value="ECO:0007669"/>
    <property type="project" value="TreeGrafter"/>
</dbReference>
<dbReference type="OMA" id="WPTDEVY"/>
<dbReference type="GO" id="GO:0033314">
    <property type="term" value="P:mitotic DNA replication checkpoint signaling"/>
    <property type="evidence" value="ECO:0007669"/>
    <property type="project" value="TreeGrafter"/>
</dbReference>